<evidence type="ECO:0000313" key="4">
    <source>
        <dbReference type="EMBL" id="ADN02588.1"/>
    </source>
</evidence>
<dbReference type="Pfam" id="PF14257">
    <property type="entry name" value="DUF4349"/>
    <property type="match status" value="1"/>
</dbReference>
<dbReference type="InterPro" id="IPR025645">
    <property type="entry name" value="DUF4349"/>
</dbReference>
<keyword evidence="2" id="KW-0812">Transmembrane</keyword>
<dbReference type="AlphaFoldDB" id="E0RNJ7"/>
<sequence length="287" mass="31624">MKGMKRMVVLVVMVGVLAGCGGRGKEEVRALGFAEAAPAKMAASGVEGAGDVVGVERKLVREGEVELEVGDVGAAVGVVREMVEGWGGYVARVERWESGAQVEARVPEGRFGEAMERAGEWGRVLSSSQRVIDVTERYYDLETRLKNAYLLEERYRGYLGEARTLEDILKVEEAISRVRTEIEQMEGQKRRLEQDISFSRILFTFTLPPEKAPPSYPSLKEGLGSLWVGFVRFLYGLLLVLIGLVVFGIPGIGVLAFLYWLLLGKVGVLRRVFGALSPEGKRGRRDA</sequence>
<accession>E0RNJ7</accession>
<dbReference type="PaxDb" id="665571-STHERM_c16480"/>
<keyword evidence="1" id="KW-0175">Coiled coil</keyword>
<keyword evidence="2" id="KW-0472">Membrane</keyword>
<dbReference type="PROSITE" id="PS51257">
    <property type="entry name" value="PROKAR_LIPOPROTEIN"/>
    <property type="match status" value="1"/>
</dbReference>
<feature type="coiled-coil region" evidence="1">
    <location>
        <begin position="168"/>
        <end position="202"/>
    </location>
</feature>
<dbReference type="EMBL" id="CP001698">
    <property type="protein sequence ID" value="ADN02588.1"/>
    <property type="molecule type" value="Genomic_DNA"/>
</dbReference>
<organism evidence="4 5">
    <name type="scientific">Winmispira thermophila (strain ATCC 49972 / DSM 6192 / RI 19.B1)</name>
    <name type="common">Spirochaeta thermophila</name>
    <dbReference type="NCBI Taxonomy" id="665571"/>
    <lineage>
        <taxon>Bacteria</taxon>
        <taxon>Pseudomonadati</taxon>
        <taxon>Spirochaetota</taxon>
        <taxon>Spirochaetia</taxon>
        <taxon>Winmispirales</taxon>
        <taxon>Winmispiraceae</taxon>
        <taxon>Winmispira</taxon>
    </lineage>
</organism>
<feature type="transmembrane region" description="Helical" evidence="2">
    <location>
        <begin position="233"/>
        <end position="262"/>
    </location>
</feature>
<evidence type="ECO:0000256" key="1">
    <source>
        <dbReference type="SAM" id="Coils"/>
    </source>
</evidence>
<reference key="1">
    <citation type="submission" date="2009-08" db="EMBL/GenBank/DDBJ databases">
        <title>The genome sequence of Spirochaeta thermophila DSM6192.</title>
        <authorList>
            <person name="Angelov A."/>
            <person name="Mientus M."/>
            <person name="Wittenberg S."/>
            <person name="Lehmann R."/>
            <person name="Liesegang H."/>
            <person name="Daniel R."/>
            <person name="Liebl W."/>
        </authorList>
    </citation>
    <scope>NUCLEOTIDE SEQUENCE</scope>
    <source>
        <strain>DSM 6192</strain>
    </source>
</reference>
<dbReference type="KEGG" id="sta:STHERM_c16480"/>
<name>E0RNJ7_WINT6</name>
<evidence type="ECO:0000259" key="3">
    <source>
        <dbReference type="Pfam" id="PF14257"/>
    </source>
</evidence>
<feature type="domain" description="DUF4349" evidence="3">
    <location>
        <begin position="57"/>
        <end position="260"/>
    </location>
</feature>
<keyword evidence="2" id="KW-1133">Transmembrane helix</keyword>
<evidence type="ECO:0000256" key="2">
    <source>
        <dbReference type="SAM" id="Phobius"/>
    </source>
</evidence>
<dbReference type="eggNOG" id="COG1196">
    <property type="taxonomic scope" value="Bacteria"/>
</dbReference>
<gene>
    <name evidence="4" type="ordered locus">STHERM_c16480</name>
</gene>
<protein>
    <recommendedName>
        <fullName evidence="3">DUF4349 domain-containing protein</fullName>
    </recommendedName>
</protein>
<dbReference type="HOGENOM" id="CLU_046535_2_2_12"/>
<reference evidence="4 5" key="2">
    <citation type="journal article" date="2010" name="J. Bacteriol.">
        <title>Genome sequence of the polysaccharide-degrading, thermophilic anaerobe Spirochaeta thermophila DSM 6192.</title>
        <authorList>
            <person name="Angelov A."/>
            <person name="Liebl S."/>
            <person name="Ballschmiter M."/>
            <person name="Bomeke M."/>
            <person name="Lehmann R."/>
            <person name="Liesegang H."/>
            <person name="Daniel R."/>
            <person name="Liebl W."/>
        </authorList>
    </citation>
    <scope>NUCLEOTIDE SEQUENCE [LARGE SCALE GENOMIC DNA]</scope>
    <source>
        <strain evidence="5">ATCC 49972 / DSM 6192 / RI 19.B1</strain>
    </source>
</reference>
<dbReference type="Proteomes" id="UP000001296">
    <property type="component" value="Chromosome"/>
</dbReference>
<evidence type="ECO:0000313" key="5">
    <source>
        <dbReference type="Proteomes" id="UP000001296"/>
    </source>
</evidence>
<proteinExistence type="predicted"/>